<sequence>MAPTNGFMQDNGARLVEGVKGTFSPEIWTAQLLRDLEQHSILSSPMITNHSYEGEFKKGGDTVRIPHFVDTVTDKGVVKAYSEIGPADHAELDYIRMTVQKGSSFHLEIDSLDQLFTQPGIDKMTELIRQRGKRAAQALDMLVADTIAHAMNGKDYNSAAAGAAETAMIDLPSKVELLARGAKDSAYDMILEAIMQLDLIGAPEDRYLIISPPLRKELLKDPMFVNASFYGGQPVIPTGHIGQILGVPVYVSNQLGSVKTPKKPLVEAAIDNLRNVDMVLGATNCVSVVIPYTEMAAYKPEKKFTDAIKSRTHYDAKIIRPEQMIAVSTPGATPPKP</sequence>
<comment type="caution">
    <text evidence="1">The sequence shown here is derived from an EMBL/GenBank/DDBJ whole genome shotgun (WGS) entry which is preliminary data.</text>
</comment>
<evidence type="ECO:0000313" key="1">
    <source>
        <dbReference type="EMBL" id="GAA2917001.1"/>
    </source>
</evidence>
<dbReference type="Proteomes" id="UP001501102">
    <property type="component" value="Unassembled WGS sequence"/>
</dbReference>
<proteinExistence type="predicted"/>
<reference evidence="1 2" key="1">
    <citation type="journal article" date="2019" name="Int. J. Syst. Evol. Microbiol.">
        <title>The Global Catalogue of Microorganisms (GCM) 10K type strain sequencing project: providing services to taxonomists for standard genome sequencing and annotation.</title>
        <authorList>
            <consortium name="The Broad Institute Genomics Platform"/>
            <consortium name="The Broad Institute Genome Sequencing Center for Infectious Disease"/>
            <person name="Wu L."/>
            <person name="Ma J."/>
        </authorList>
    </citation>
    <scope>NUCLEOTIDE SEQUENCE [LARGE SCALE GENOMIC DNA]</scope>
    <source>
        <strain evidence="1 2">JCM 4087</strain>
    </source>
</reference>
<organism evidence="1 2">
    <name type="scientific">Streptomyces thioluteus</name>
    <dbReference type="NCBI Taxonomy" id="66431"/>
    <lineage>
        <taxon>Bacteria</taxon>
        <taxon>Bacillati</taxon>
        <taxon>Actinomycetota</taxon>
        <taxon>Actinomycetes</taxon>
        <taxon>Kitasatosporales</taxon>
        <taxon>Streptomycetaceae</taxon>
        <taxon>Streptomyces</taxon>
    </lineage>
</organism>
<dbReference type="Pfam" id="PF25209">
    <property type="entry name" value="Phage_capsid_4"/>
    <property type="match status" value="1"/>
</dbReference>
<dbReference type="EMBL" id="BAAAXZ010000041">
    <property type="protein sequence ID" value="GAA2917001.1"/>
    <property type="molecule type" value="Genomic_DNA"/>
</dbReference>
<dbReference type="SUPFAM" id="SSF56563">
    <property type="entry name" value="Major capsid protein gp5"/>
    <property type="match status" value="1"/>
</dbReference>
<protein>
    <submittedName>
        <fullName evidence="1">Uncharacterized protein</fullName>
    </submittedName>
</protein>
<accession>A0ABN3WJV4</accession>
<name>A0ABN3WJV4_STRTU</name>
<keyword evidence="2" id="KW-1185">Reference proteome</keyword>
<gene>
    <name evidence="1" type="ORF">GCM10020221_11330</name>
</gene>
<evidence type="ECO:0000313" key="2">
    <source>
        <dbReference type="Proteomes" id="UP001501102"/>
    </source>
</evidence>